<dbReference type="Proteomes" id="UP000003803">
    <property type="component" value="Unassembled WGS sequence"/>
</dbReference>
<dbReference type="AlphaFoldDB" id="B0P7P0"/>
<sequence length="58" mass="6674">MRARFEACGFSICYAYRPKSRYSIAKASPSAQADGPAFVYKIRSGKHKRFCVFYANWL</sequence>
<comment type="caution">
    <text evidence="1">The sequence shown here is derived from an EMBL/GenBank/DDBJ whole genome shotgun (WGS) entry which is preliminary data.</text>
</comment>
<reference evidence="1" key="1">
    <citation type="submission" date="2007-11" db="EMBL/GenBank/DDBJ databases">
        <authorList>
            <person name="Fulton L."/>
            <person name="Clifton S."/>
            <person name="Fulton B."/>
            <person name="Xu J."/>
            <person name="Minx P."/>
            <person name="Pepin K.H."/>
            <person name="Johnson M."/>
            <person name="Thiruvilangam P."/>
            <person name="Bhonagiri V."/>
            <person name="Nash W.E."/>
            <person name="Mardis E.R."/>
            <person name="Wilson R.K."/>
        </authorList>
    </citation>
    <scope>NUCLEOTIDE SEQUENCE [LARGE SCALE GENOMIC DNA]</scope>
    <source>
        <strain evidence="1">DSM 17241</strain>
    </source>
</reference>
<dbReference type="HOGENOM" id="CLU_2969174_0_0_9"/>
<gene>
    <name evidence="1" type="ORF">ANACOL_00775</name>
</gene>
<organism evidence="1 2">
    <name type="scientific">Anaerotruncus colihominis DSM 17241</name>
    <dbReference type="NCBI Taxonomy" id="445972"/>
    <lineage>
        <taxon>Bacteria</taxon>
        <taxon>Bacillati</taxon>
        <taxon>Bacillota</taxon>
        <taxon>Clostridia</taxon>
        <taxon>Eubacteriales</taxon>
        <taxon>Oscillospiraceae</taxon>
        <taxon>Anaerotruncus</taxon>
    </lineage>
</organism>
<keyword evidence="2" id="KW-1185">Reference proteome</keyword>
<proteinExistence type="predicted"/>
<evidence type="ECO:0000313" key="2">
    <source>
        <dbReference type="Proteomes" id="UP000003803"/>
    </source>
</evidence>
<accession>B0P7P0</accession>
<name>B0P7P0_9FIRM</name>
<protein>
    <submittedName>
        <fullName evidence="1">Uncharacterized protein</fullName>
    </submittedName>
</protein>
<evidence type="ECO:0000313" key="1">
    <source>
        <dbReference type="EMBL" id="EDS12543.1"/>
    </source>
</evidence>
<dbReference type="EMBL" id="ABGD02000006">
    <property type="protein sequence ID" value="EDS12543.1"/>
    <property type="molecule type" value="Genomic_DNA"/>
</dbReference>
<reference evidence="1" key="2">
    <citation type="submission" date="2013-09" db="EMBL/GenBank/DDBJ databases">
        <title>Draft genome sequence of Anaerotruncus colihominis(DSM 17241).</title>
        <authorList>
            <person name="Sudarsanam P."/>
            <person name="Ley R."/>
            <person name="Guruge J."/>
            <person name="Turnbaugh P.J."/>
            <person name="Mahowald M."/>
            <person name="Liep D."/>
            <person name="Gordon J."/>
        </authorList>
    </citation>
    <scope>NUCLEOTIDE SEQUENCE</scope>
    <source>
        <strain evidence="1">DSM 17241</strain>
    </source>
</reference>